<organism evidence="2 3">
    <name type="scientific">Flexivirga endophytica</name>
    <dbReference type="NCBI Taxonomy" id="1849103"/>
    <lineage>
        <taxon>Bacteria</taxon>
        <taxon>Bacillati</taxon>
        <taxon>Actinomycetota</taxon>
        <taxon>Actinomycetes</taxon>
        <taxon>Micrococcales</taxon>
        <taxon>Dermacoccaceae</taxon>
        <taxon>Flexivirga</taxon>
    </lineage>
</organism>
<dbReference type="InterPro" id="IPR052924">
    <property type="entry name" value="OsmC/Ohr_hydroprdx_reductase"/>
</dbReference>
<feature type="region of interest" description="Disordered" evidence="1">
    <location>
        <begin position="1"/>
        <end position="42"/>
    </location>
</feature>
<dbReference type="PANTHER" id="PTHR35368">
    <property type="entry name" value="HYDROPEROXIDE REDUCTASE"/>
    <property type="match status" value="1"/>
</dbReference>
<dbReference type="InterPro" id="IPR003718">
    <property type="entry name" value="OsmC/Ohr_fam"/>
</dbReference>
<feature type="compositionally biased region" description="Basic and acidic residues" evidence="1">
    <location>
        <begin position="1"/>
        <end position="18"/>
    </location>
</feature>
<dbReference type="Pfam" id="PF02566">
    <property type="entry name" value="OsmC"/>
    <property type="match status" value="1"/>
</dbReference>
<dbReference type="SUPFAM" id="SSF82784">
    <property type="entry name" value="OsmC-like"/>
    <property type="match status" value="1"/>
</dbReference>
<dbReference type="InterPro" id="IPR015946">
    <property type="entry name" value="KH_dom-like_a/b"/>
</dbReference>
<comment type="caution">
    <text evidence="2">The sequence shown here is derived from an EMBL/GenBank/DDBJ whole genome shotgun (WGS) entry which is preliminary data.</text>
</comment>
<dbReference type="AlphaFoldDB" id="A0A916T2S9"/>
<dbReference type="EMBL" id="BMHI01000002">
    <property type="protein sequence ID" value="GGB26217.1"/>
    <property type="molecule type" value="Genomic_DNA"/>
</dbReference>
<keyword evidence="3" id="KW-1185">Reference proteome</keyword>
<dbReference type="Proteomes" id="UP000636793">
    <property type="component" value="Unassembled WGS sequence"/>
</dbReference>
<dbReference type="InterPro" id="IPR036102">
    <property type="entry name" value="OsmC/Ohrsf"/>
</dbReference>
<dbReference type="Gene3D" id="3.30.300.20">
    <property type="match status" value="1"/>
</dbReference>
<evidence type="ECO:0000313" key="3">
    <source>
        <dbReference type="Proteomes" id="UP000636793"/>
    </source>
</evidence>
<gene>
    <name evidence="2" type="ORF">GCM10011492_15500</name>
</gene>
<reference evidence="2" key="1">
    <citation type="journal article" date="2014" name="Int. J. Syst. Evol. Microbiol.">
        <title>Complete genome sequence of Corynebacterium casei LMG S-19264T (=DSM 44701T), isolated from a smear-ripened cheese.</title>
        <authorList>
            <consortium name="US DOE Joint Genome Institute (JGI-PGF)"/>
            <person name="Walter F."/>
            <person name="Albersmeier A."/>
            <person name="Kalinowski J."/>
            <person name="Ruckert C."/>
        </authorList>
    </citation>
    <scope>NUCLEOTIDE SEQUENCE</scope>
    <source>
        <strain evidence="2">CGMCC 1.15085</strain>
    </source>
</reference>
<proteinExistence type="predicted"/>
<evidence type="ECO:0000313" key="2">
    <source>
        <dbReference type="EMBL" id="GGB26217.1"/>
    </source>
</evidence>
<accession>A0A916T2S9</accession>
<reference evidence="2" key="2">
    <citation type="submission" date="2020-09" db="EMBL/GenBank/DDBJ databases">
        <authorList>
            <person name="Sun Q."/>
            <person name="Zhou Y."/>
        </authorList>
    </citation>
    <scope>NUCLEOTIDE SEQUENCE</scope>
    <source>
        <strain evidence="2">CGMCC 1.15085</strain>
    </source>
</reference>
<evidence type="ECO:0000256" key="1">
    <source>
        <dbReference type="SAM" id="MobiDB-lite"/>
    </source>
</evidence>
<name>A0A916T2S9_9MICO</name>
<dbReference type="RefSeq" id="WP_188836377.1">
    <property type="nucleotide sequence ID" value="NZ_BMHI01000002.1"/>
</dbReference>
<dbReference type="PANTHER" id="PTHR35368:SF1">
    <property type="entry name" value="HYDROPEROXIDE REDUCTASE"/>
    <property type="match status" value="1"/>
</dbReference>
<sequence length="167" mass="17150">MDAHELRAAQAPLKERYKQSGADAATPVTATGDGSGPAPTFSVRQTGAVTRAGLHAATGGDGSDACSGDMLLEAVLACAGVTLRAVALASGVELRSVEGRAEATFDARGTLGVDRSVPVGIQDLALEFVADTDATDQQLERLGKMAERYCVVGQSLAEPPAIRVRRA</sequence>
<protein>
    <submittedName>
        <fullName evidence="2">Peroxiredoxin</fullName>
    </submittedName>
</protein>